<dbReference type="Gene3D" id="1.25.10.10">
    <property type="entry name" value="Leucine-rich Repeat Variant"/>
    <property type="match status" value="1"/>
</dbReference>
<dbReference type="InterPro" id="IPR016024">
    <property type="entry name" value="ARM-type_fold"/>
</dbReference>
<comment type="similarity">
    <text evidence="1 5">Belongs to the importin alpha family.</text>
</comment>
<dbReference type="SMART" id="SM00185">
    <property type="entry name" value="ARM"/>
    <property type="match status" value="8"/>
</dbReference>
<dbReference type="SUPFAM" id="SSF48371">
    <property type="entry name" value="ARM repeat"/>
    <property type="match status" value="1"/>
</dbReference>
<dbReference type="InterPro" id="IPR002652">
    <property type="entry name" value="Importin-a_IBB"/>
</dbReference>
<gene>
    <name evidence="9" type="ORF">AB1Y20_015398</name>
</gene>
<keyword evidence="4 5" id="KW-0653">Protein transport</keyword>
<evidence type="ECO:0000256" key="7">
    <source>
        <dbReference type="SAM" id="MobiDB-lite"/>
    </source>
</evidence>
<keyword evidence="10" id="KW-1185">Reference proteome</keyword>
<reference evidence="9 10" key="1">
    <citation type="journal article" date="2024" name="Science">
        <title>Giant polyketide synthase enzymes in the biosynthesis of giant marine polyether toxins.</title>
        <authorList>
            <person name="Fallon T.R."/>
            <person name="Shende V.V."/>
            <person name="Wierzbicki I.H."/>
            <person name="Pendleton A.L."/>
            <person name="Watervoot N.F."/>
            <person name="Auber R.P."/>
            <person name="Gonzalez D.J."/>
            <person name="Wisecaver J.H."/>
            <person name="Moore B.S."/>
        </authorList>
    </citation>
    <scope>NUCLEOTIDE SEQUENCE [LARGE SCALE GENOMIC DNA]</scope>
    <source>
        <strain evidence="9 10">12B1</strain>
    </source>
</reference>
<evidence type="ECO:0000256" key="1">
    <source>
        <dbReference type="ARBA" id="ARBA00010394"/>
    </source>
</evidence>
<dbReference type="PIRSF" id="PIRSF005673">
    <property type="entry name" value="Importin_alpha"/>
    <property type="match status" value="1"/>
</dbReference>
<dbReference type="Pfam" id="PF01749">
    <property type="entry name" value="IBB"/>
    <property type="match status" value="1"/>
</dbReference>
<evidence type="ECO:0000313" key="9">
    <source>
        <dbReference type="EMBL" id="KAL1526698.1"/>
    </source>
</evidence>
<dbReference type="Gene3D" id="1.20.5.690">
    <property type="entry name" value="Importin-alpha, importin-beta-binding domain"/>
    <property type="match status" value="1"/>
</dbReference>
<evidence type="ECO:0000259" key="8">
    <source>
        <dbReference type="PROSITE" id="PS51214"/>
    </source>
</evidence>
<dbReference type="InterPro" id="IPR032413">
    <property type="entry name" value="Arm_3"/>
</dbReference>
<accession>A0AB34JX14</accession>
<evidence type="ECO:0000256" key="3">
    <source>
        <dbReference type="ARBA" id="ARBA00022737"/>
    </source>
</evidence>
<dbReference type="EMBL" id="JBGBPQ010000003">
    <property type="protein sequence ID" value="KAL1526698.1"/>
    <property type="molecule type" value="Genomic_DNA"/>
</dbReference>
<dbReference type="GO" id="GO:0061608">
    <property type="term" value="F:nuclear import signal receptor activity"/>
    <property type="evidence" value="ECO:0007669"/>
    <property type="project" value="InterPro"/>
</dbReference>
<keyword evidence="3" id="KW-0677">Repeat</keyword>
<dbReference type="PROSITE" id="PS50176">
    <property type="entry name" value="ARM_REPEAT"/>
    <property type="match status" value="1"/>
</dbReference>
<feature type="repeat" description="ARM" evidence="6">
    <location>
        <begin position="158"/>
        <end position="200"/>
    </location>
</feature>
<feature type="domain" description="IBB" evidence="8">
    <location>
        <begin position="1"/>
        <end position="52"/>
    </location>
</feature>
<dbReference type="InterPro" id="IPR011989">
    <property type="entry name" value="ARM-like"/>
</dbReference>
<dbReference type="GO" id="GO:0005737">
    <property type="term" value="C:cytoplasm"/>
    <property type="evidence" value="ECO:0007669"/>
    <property type="project" value="InterPro"/>
</dbReference>
<dbReference type="InterPro" id="IPR036975">
    <property type="entry name" value="Importin-a_IBB_sf"/>
</dbReference>
<name>A0AB34JX14_PRYPA</name>
<comment type="caution">
    <text evidence="9">The sequence shown here is derived from an EMBL/GenBank/DDBJ whole genome shotgun (WGS) entry which is preliminary data.</text>
</comment>
<dbReference type="InterPro" id="IPR024931">
    <property type="entry name" value="Importin_alpha"/>
</dbReference>
<dbReference type="Pfam" id="PF16186">
    <property type="entry name" value="Arm_3"/>
    <property type="match status" value="1"/>
</dbReference>
<dbReference type="PANTHER" id="PTHR23316">
    <property type="entry name" value="IMPORTIN ALPHA"/>
    <property type="match status" value="1"/>
</dbReference>
<keyword evidence="2 5" id="KW-0813">Transport</keyword>
<protein>
    <recommendedName>
        <fullName evidence="5">Importin subunit alpha</fullName>
    </recommendedName>
</protein>
<dbReference type="Proteomes" id="UP001515480">
    <property type="component" value="Unassembled WGS sequence"/>
</dbReference>
<evidence type="ECO:0000313" key="10">
    <source>
        <dbReference type="Proteomes" id="UP001515480"/>
    </source>
</evidence>
<dbReference type="PROSITE" id="PS51214">
    <property type="entry name" value="IBB"/>
    <property type="match status" value="1"/>
</dbReference>
<dbReference type="GO" id="GO:0006606">
    <property type="term" value="P:protein import into nucleus"/>
    <property type="evidence" value="ECO:0007669"/>
    <property type="project" value="InterPro"/>
</dbReference>
<evidence type="ECO:0000256" key="2">
    <source>
        <dbReference type="ARBA" id="ARBA00022448"/>
    </source>
</evidence>
<organism evidence="9 10">
    <name type="scientific">Prymnesium parvum</name>
    <name type="common">Toxic golden alga</name>
    <dbReference type="NCBI Taxonomy" id="97485"/>
    <lineage>
        <taxon>Eukaryota</taxon>
        <taxon>Haptista</taxon>
        <taxon>Haptophyta</taxon>
        <taxon>Prymnesiophyceae</taxon>
        <taxon>Prymnesiales</taxon>
        <taxon>Prymnesiaceae</taxon>
        <taxon>Prymnesium</taxon>
    </lineage>
</organism>
<dbReference type="Pfam" id="PF00514">
    <property type="entry name" value="Arm"/>
    <property type="match status" value="4"/>
</dbReference>
<proteinExistence type="inferred from homology"/>
<feature type="region of interest" description="Disordered" evidence="7">
    <location>
        <begin position="1"/>
        <end position="27"/>
    </location>
</feature>
<dbReference type="AlphaFoldDB" id="A0AB34JX14"/>
<evidence type="ECO:0000256" key="4">
    <source>
        <dbReference type="ARBA" id="ARBA00022927"/>
    </source>
</evidence>
<feature type="compositionally biased region" description="Basic and acidic residues" evidence="7">
    <location>
        <begin position="17"/>
        <end position="27"/>
    </location>
</feature>
<dbReference type="InterPro" id="IPR000225">
    <property type="entry name" value="Armadillo"/>
</dbReference>
<evidence type="ECO:0000256" key="5">
    <source>
        <dbReference type="PIRNR" id="PIRNR005673"/>
    </source>
</evidence>
<evidence type="ECO:0000256" key="6">
    <source>
        <dbReference type="PROSITE-ProRule" id="PRU00259"/>
    </source>
</evidence>
<sequence>MGVPPNKKGVKSTIDSDDCRKQRADKGVEIRKAKRDEGLLKRRNLVNSVPNLDEGEDVRPPPSQSEINNYAATVLGFTARNGPAAELEECLNAVRALRKLLSIPNCPPIDDIINADLCPAFVTILAYPDSGIQFESAWCLTNIASGTAGQCEMVVRNNAVPGLVALLGSSELHVSEQAVWALGNIAGDCPRLRDIVLQHGAMERVLGLVQATATSGDMTPLRNACWALSNLVRGKPQPSKSYIALAVPMLARLLMLSDEELLVDVCWALSYVTDGDNVCIDLVIEAGCVPLLLTHLDAGPKLATPALRALCNIVTGSNEATQVVVDAGFIDKLALILRPPCKMQMRKEACWALSNIAAGTEQQLDAVLHSRTMPLLVERFEKDEYEVRKEAAWCVANVLHCFKQSPDLKSAQRVGKLVQMGCLKPMIGMLETNDPAMQKLMVEALGNLLSAGEELGKQNGKGDNVFTLAFDEAEGIDKLEQLQEHENYDIYTAAVALLERYFGEEDDEDQNIAPNSGHGGFAFGLPGNAAPLGVSNQPAFAF</sequence>